<evidence type="ECO:0000256" key="4">
    <source>
        <dbReference type="ARBA" id="ARBA00022737"/>
    </source>
</evidence>
<evidence type="ECO:0000256" key="2">
    <source>
        <dbReference type="ARBA" id="ARBA00022614"/>
    </source>
</evidence>
<organism evidence="7 8">
    <name type="scientific">Camellia sinensis</name>
    <name type="common">Tea plant</name>
    <name type="synonym">Thea sinensis</name>
    <dbReference type="NCBI Taxonomy" id="4442"/>
    <lineage>
        <taxon>Eukaryota</taxon>
        <taxon>Viridiplantae</taxon>
        <taxon>Streptophyta</taxon>
        <taxon>Embryophyta</taxon>
        <taxon>Tracheophyta</taxon>
        <taxon>Spermatophyta</taxon>
        <taxon>Magnoliopsida</taxon>
        <taxon>eudicotyledons</taxon>
        <taxon>Gunneridae</taxon>
        <taxon>Pentapetalae</taxon>
        <taxon>asterids</taxon>
        <taxon>Ericales</taxon>
        <taxon>Theaceae</taxon>
        <taxon>Camellia</taxon>
    </lineage>
</organism>
<dbReference type="GO" id="GO:0016020">
    <property type="term" value="C:membrane"/>
    <property type="evidence" value="ECO:0007669"/>
    <property type="project" value="UniProtKB-SubCell"/>
</dbReference>
<dbReference type="GO" id="GO:0006952">
    <property type="term" value="P:defense response"/>
    <property type="evidence" value="ECO:0007669"/>
    <property type="project" value="UniProtKB-ARBA"/>
</dbReference>
<keyword evidence="3" id="KW-0732">Signal</keyword>
<keyword evidence="2" id="KW-0433">Leucine-rich repeat</keyword>
<dbReference type="Pfam" id="PF13855">
    <property type="entry name" value="LRR_8"/>
    <property type="match status" value="2"/>
</dbReference>
<sequence>LHTLSLPHNLLFGLIPSLIDNIRSLQILELQGNNFSGRIPYQITYLSYLRFLNLSYNTFSGLIPDTLIGFAKVNTLDCSNNQLSSPTDLHKFDAISKCESLNHLKLSNNYFLDGNIFQGPIPLELGQIHQLRILDISINSITDRFPTQLADCRKLSFVTLTNLVDLQSDQNSSSTASGGCGVGEFNAFDRGIPYEVLWLPNLQIFWAPKANLKEYGSSVQKFHWDLSSNGLQGYILWQLQVPCMVYFNVSKNSLLGLLPRFSNNTSCDISMISCRNVPNLLYEEDMNTFFESDSDDHLSMVVQDFSWNGFSSSLSFVSFTNKFFLTIGKTSYRLLVNNNMFNGSLPGVLFSNCNDLQTFSANLSANQISAQNRIGGSIPPKISSLKMLQFLNLSRNLLSGSLPIQLGEFKELELISLQDNNLTGEIPTQLGQLTSLMVLDLSQNDLTGSIPGSLANATSLQVVLLDHNRLSGGELASFSKLLNLIQLDLSFNNLSVIVLFALIGKGKLSRLTSLKKKVVVTFAYAPTELNYDNVGRATGNFNIRNLIGFLVVVQRLSIGRFQGIHQFNAEIRTLGRKFSIRTL</sequence>
<dbReference type="Gene3D" id="3.80.10.10">
    <property type="entry name" value="Ribonuclease Inhibitor"/>
    <property type="match status" value="3"/>
</dbReference>
<dbReference type="GO" id="GO:0051707">
    <property type="term" value="P:response to other organism"/>
    <property type="evidence" value="ECO:0007669"/>
    <property type="project" value="UniProtKB-ARBA"/>
</dbReference>
<comment type="subcellular location">
    <subcellularLocation>
        <location evidence="1">Membrane</location>
    </subcellularLocation>
</comment>
<evidence type="ECO:0008006" key="9">
    <source>
        <dbReference type="Google" id="ProtNLM"/>
    </source>
</evidence>
<proteinExistence type="predicted"/>
<gene>
    <name evidence="7" type="ORF">HYC85_003039</name>
</gene>
<dbReference type="SUPFAM" id="SSF52047">
    <property type="entry name" value="RNI-like"/>
    <property type="match status" value="1"/>
</dbReference>
<evidence type="ECO:0000256" key="1">
    <source>
        <dbReference type="ARBA" id="ARBA00004370"/>
    </source>
</evidence>
<dbReference type="PANTHER" id="PTHR48065">
    <property type="entry name" value="OS10G0469600 PROTEIN"/>
    <property type="match status" value="1"/>
</dbReference>
<comment type="caution">
    <text evidence="7">The sequence shown here is derived from an EMBL/GenBank/DDBJ whole genome shotgun (WGS) entry which is preliminary data.</text>
</comment>
<dbReference type="FunFam" id="3.80.10.10:FF:000041">
    <property type="entry name" value="LRR receptor-like serine/threonine-protein kinase ERECTA"/>
    <property type="match status" value="2"/>
</dbReference>
<keyword evidence="6" id="KW-0325">Glycoprotein</keyword>
<dbReference type="InterPro" id="IPR001611">
    <property type="entry name" value="Leu-rich_rpt"/>
</dbReference>
<evidence type="ECO:0000256" key="6">
    <source>
        <dbReference type="ARBA" id="ARBA00023180"/>
    </source>
</evidence>
<reference evidence="7 8" key="2">
    <citation type="submission" date="2020-07" db="EMBL/GenBank/DDBJ databases">
        <title>Genome assembly of wild tea tree DASZ reveals pedigree and selection history of tea varieties.</title>
        <authorList>
            <person name="Zhang W."/>
        </authorList>
    </citation>
    <scope>NUCLEOTIDE SEQUENCE [LARGE SCALE GENOMIC DNA]</scope>
    <source>
        <strain evidence="8">cv. G240</strain>
        <tissue evidence="7">Leaf</tissue>
    </source>
</reference>
<dbReference type="Pfam" id="PF00560">
    <property type="entry name" value="LRR_1"/>
    <property type="match status" value="1"/>
</dbReference>
<dbReference type="EMBL" id="JACBKZ010000001">
    <property type="protein sequence ID" value="KAF5961830.1"/>
    <property type="molecule type" value="Genomic_DNA"/>
</dbReference>
<name>A0A7J7IA20_CAMSI</name>
<keyword evidence="4" id="KW-0677">Repeat</keyword>
<accession>A0A7J7IA20</accession>
<feature type="non-terminal residue" evidence="7">
    <location>
        <position position="1"/>
    </location>
</feature>
<protein>
    <recommendedName>
        <fullName evidence="9">Receptor-like protein 12</fullName>
    </recommendedName>
</protein>
<dbReference type="SUPFAM" id="SSF52058">
    <property type="entry name" value="L domain-like"/>
    <property type="match status" value="1"/>
</dbReference>
<evidence type="ECO:0000313" key="8">
    <source>
        <dbReference type="Proteomes" id="UP000593564"/>
    </source>
</evidence>
<dbReference type="Proteomes" id="UP000593564">
    <property type="component" value="Unassembled WGS sequence"/>
</dbReference>
<dbReference type="InterPro" id="IPR003591">
    <property type="entry name" value="Leu-rich_rpt_typical-subtyp"/>
</dbReference>
<evidence type="ECO:0000256" key="3">
    <source>
        <dbReference type="ARBA" id="ARBA00022729"/>
    </source>
</evidence>
<keyword evidence="8" id="KW-1185">Reference proteome</keyword>
<evidence type="ECO:0000256" key="5">
    <source>
        <dbReference type="ARBA" id="ARBA00023136"/>
    </source>
</evidence>
<evidence type="ECO:0000313" key="7">
    <source>
        <dbReference type="EMBL" id="KAF5961830.1"/>
    </source>
</evidence>
<keyword evidence="5" id="KW-0472">Membrane</keyword>
<dbReference type="AlphaFoldDB" id="A0A7J7IA20"/>
<dbReference type="InterPro" id="IPR032675">
    <property type="entry name" value="LRR_dom_sf"/>
</dbReference>
<dbReference type="SMART" id="SM00369">
    <property type="entry name" value="LRR_TYP"/>
    <property type="match status" value="4"/>
</dbReference>
<reference evidence="8" key="1">
    <citation type="journal article" date="2020" name="Nat. Commun.">
        <title>Genome assembly of wild tea tree DASZ reveals pedigree and selection history of tea varieties.</title>
        <authorList>
            <person name="Zhang W."/>
            <person name="Zhang Y."/>
            <person name="Qiu H."/>
            <person name="Guo Y."/>
            <person name="Wan H."/>
            <person name="Zhang X."/>
            <person name="Scossa F."/>
            <person name="Alseekh S."/>
            <person name="Zhang Q."/>
            <person name="Wang P."/>
            <person name="Xu L."/>
            <person name="Schmidt M.H."/>
            <person name="Jia X."/>
            <person name="Li D."/>
            <person name="Zhu A."/>
            <person name="Guo F."/>
            <person name="Chen W."/>
            <person name="Ni D."/>
            <person name="Usadel B."/>
            <person name="Fernie A.R."/>
            <person name="Wen W."/>
        </authorList>
    </citation>
    <scope>NUCLEOTIDE SEQUENCE [LARGE SCALE GENOMIC DNA]</scope>
    <source>
        <strain evidence="8">cv. G240</strain>
    </source>
</reference>